<protein>
    <submittedName>
        <fullName evidence="2">Uncharacterized protein</fullName>
    </submittedName>
</protein>
<feature type="chain" id="PRO_5003609872" evidence="1">
    <location>
        <begin position="23"/>
        <end position="464"/>
    </location>
</feature>
<dbReference type="Proteomes" id="UP000003571">
    <property type="component" value="Unassembled WGS sequence"/>
</dbReference>
<keyword evidence="1" id="KW-0732">Signal</keyword>
<name>H7EPJ1_9SPIR</name>
<reference evidence="2 3" key="1">
    <citation type="submission" date="2011-09" db="EMBL/GenBank/DDBJ databases">
        <title>The draft genome of Treponema saccharophilum DSM 2985.</title>
        <authorList>
            <consortium name="US DOE Joint Genome Institute (JGI-PGF)"/>
            <person name="Lucas S."/>
            <person name="Copeland A."/>
            <person name="Lapidus A."/>
            <person name="Glavina del Rio T."/>
            <person name="Dalin E."/>
            <person name="Tice H."/>
            <person name="Bruce D."/>
            <person name="Goodwin L."/>
            <person name="Pitluck S."/>
            <person name="Peters L."/>
            <person name="Kyrpides N."/>
            <person name="Mavromatis K."/>
            <person name="Ivanova N."/>
            <person name="Markowitz V."/>
            <person name="Cheng J.-F."/>
            <person name="Hugenholtz P."/>
            <person name="Woyke T."/>
            <person name="Wu D."/>
            <person name="Gronow S."/>
            <person name="Wellnitz S."/>
            <person name="Brambilla E."/>
            <person name="Klenk H.-P."/>
            <person name="Eisen J.A."/>
        </authorList>
    </citation>
    <scope>NUCLEOTIDE SEQUENCE [LARGE SCALE GENOMIC DNA]</scope>
    <source>
        <strain evidence="2 3">DSM 2985</strain>
    </source>
</reference>
<evidence type="ECO:0000313" key="2">
    <source>
        <dbReference type="EMBL" id="EIC00392.1"/>
    </source>
</evidence>
<evidence type="ECO:0000313" key="3">
    <source>
        <dbReference type="Proteomes" id="UP000003571"/>
    </source>
</evidence>
<keyword evidence="3" id="KW-1185">Reference proteome</keyword>
<dbReference type="OrthoDB" id="358080at2"/>
<sequence>MSKLRILPFAAALFFCAYGAFSDEDDAGFVTFGEESFGEWDGDSSDIDIIFGGASDYDTAVETVVESEQPSVTIGAGGFFVPLTFSGSLEGSLGYGYIKNLDSEAESPGNSAYFNLTNYLYFTARPDKYLSVRGAFKTEMPKSGSASVVSANFSLYELYMTYLLFDRIYINAGKKTTTWGNIRLFSNDDDFSKADTDALFTNILSDSLGGISGSVTVPLPWLQSNVSAVALLSDELFASGGSTTSLEQTSVSPALMSYAFSFDCIVRGFLLTFEARKFPSRSRLEELDGANSTHFVDTFHQYPILGFEVKKTVFGFDIYGQELVRIFDVGSLKNAFGGDFSSVQKLSTTGGFYRWWDLSACSFGFNAEFQSVFNHLDNNGGVVNDVVNRLAFEGGVKRLGSGHDWRVLGKLIHNFTESSGVLTVAVTNSGILPHADWRTGVEYSYGDDEKKITLGSYVKLNLSY</sequence>
<dbReference type="RefSeq" id="WP_002706563.1">
    <property type="nucleotide sequence ID" value="NZ_AGRW01000055.1"/>
</dbReference>
<evidence type="ECO:0000256" key="1">
    <source>
        <dbReference type="SAM" id="SignalP"/>
    </source>
</evidence>
<proteinExistence type="predicted"/>
<organism evidence="2 3">
    <name type="scientific">Treponema saccharophilum DSM 2985</name>
    <dbReference type="NCBI Taxonomy" id="907348"/>
    <lineage>
        <taxon>Bacteria</taxon>
        <taxon>Pseudomonadati</taxon>
        <taxon>Spirochaetota</taxon>
        <taxon>Spirochaetia</taxon>
        <taxon>Spirochaetales</taxon>
        <taxon>Treponemataceae</taxon>
        <taxon>Treponema</taxon>
    </lineage>
</organism>
<gene>
    <name evidence="2" type="ORF">TresaDRAFT_0486</name>
</gene>
<dbReference type="EMBL" id="AGRW01000055">
    <property type="protein sequence ID" value="EIC00392.1"/>
    <property type="molecule type" value="Genomic_DNA"/>
</dbReference>
<dbReference type="eggNOG" id="ENOG5032CRJ">
    <property type="taxonomic scope" value="Bacteria"/>
</dbReference>
<dbReference type="STRING" id="907348.TresaDRAFT_0486"/>
<feature type="signal peptide" evidence="1">
    <location>
        <begin position="1"/>
        <end position="22"/>
    </location>
</feature>
<dbReference type="AlphaFoldDB" id="H7EPJ1"/>
<accession>H7EPJ1</accession>
<dbReference type="PATRIC" id="fig|907348.3.peg.2892"/>
<comment type="caution">
    <text evidence="2">The sequence shown here is derived from an EMBL/GenBank/DDBJ whole genome shotgun (WGS) entry which is preliminary data.</text>
</comment>